<evidence type="ECO:0000259" key="1">
    <source>
        <dbReference type="Pfam" id="PF01850"/>
    </source>
</evidence>
<dbReference type="InterPro" id="IPR029060">
    <property type="entry name" value="PIN-like_dom_sf"/>
</dbReference>
<evidence type="ECO:0000313" key="2">
    <source>
        <dbReference type="EMBL" id="ABB44995.1"/>
    </source>
</evidence>
<accession>Q30PT6</accession>
<dbReference type="EMBL" id="CP000153">
    <property type="protein sequence ID" value="ABB44995.1"/>
    <property type="molecule type" value="Genomic_DNA"/>
</dbReference>
<dbReference type="SUPFAM" id="SSF88723">
    <property type="entry name" value="PIN domain-like"/>
    <property type="match status" value="1"/>
</dbReference>
<evidence type="ECO:0000313" key="3">
    <source>
        <dbReference type="Proteomes" id="UP000002714"/>
    </source>
</evidence>
<dbReference type="STRING" id="326298.Suden_1720"/>
<sequence>MCDKVFIDTNIILYAISTQDADKRSIATPIVLSDATISAQVINEASVNLLKKLKFSEEMIQKFVDSSYHRYNVVELTRNVFIRASELREKYNFSYYDSIIVSAAIIANCTILYSEDMQHELIVDNRLKIINPFKK</sequence>
<proteinExistence type="predicted"/>
<feature type="domain" description="PIN" evidence="1">
    <location>
        <begin position="5"/>
        <end position="116"/>
    </location>
</feature>
<dbReference type="KEGG" id="tdn:Suden_1720"/>
<dbReference type="AlphaFoldDB" id="Q30PT6"/>
<reference evidence="2 3" key="1">
    <citation type="journal article" date="2008" name="Appl. Environ. Microbiol.">
        <title>Genome of the epsilonproteobacterial chemolithoautotroph Sulfurimonas denitrificans.</title>
        <authorList>
            <person name="Sievert S.M."/>
            <person name="Scott K.M."/>
            <person name="Klotz M.G."/>
            <person name="Chain P.S.G."/>
            <person name="Hauser L.J."/>
            <person name="Hemp J."/>
            <person name="Huegler M."/>
            <person name="Land M."/>
            <person name="Lapidus A."/>
            <person name="Larimer F.W."/>
            <person name="Lucas S."/>
            <person name="Malfatti S.A."/>
            <person name="Meyer F."/>
            <person name="Paulsen I.T."/>
            <person name="Ren Q."/>
            <person name="Simon J."/>
            <person name="Bailey K."/>
            <person name="Diaz E."/>
            <person name="Fitzpatrick K.A."/>
            <person name="Glover B."/>
            <person name="Gwatney N."/>
            <person name="Korajkic A."/>
            <person name="Long A."/>
            <person name="Mobberley J.M."/>
            <person name="Pantry S.N."/>
            <person name="Pazder G."/>
            <person name="Peterson S."/>
            <person name="Quintanilla J.D."/>
            <person name="Sprinkle R."/>
            <person name="Stephens J."/>
            <person name="Thomas P."/>
            <person name="Vaughn R."/>
            <person name="Weber M.J."/>
            <person name="Wooten L.L."/>
        </authorList>
    </citation>
    <scope>NUCLEOTIDE SEQUENCE [LARGE SCALE GENOMIC DNA]</scope>
    <source>
        <strain evidence="3">ATCC 33889 / DSM 1251</strain>
    </source>
</reference>
<dbReference type="CDD" id="cd18692">
    <property type="entry name" value="PIN_VapC-like"/>
    <property type="match status" value="1"/>
</dbReference>
<dbReference type="HOGENOM" id="CLU_128080_1_0_7"/>
<dbReference type="Pfam" id="PF01850">
    <property type="entry name" value="PIN"/>
    <property type="match status" value="1"/>
</dbReference>
<dbReference type="OrthoDB" id="8687082at2"/>
<dbReference type="RefSeq" id="WP_011373336.1">
    <property type="nucleotide sequence ID" value="NC_007575.1"/>
</dbReference>
<gene>
    <name evidence="2" type="ordered locus">Suden_1720</name>
</gene>
<organism evidence="2 3">
    <name type="scientific">Sulfurimonas denitrificans (strain ATCC 33889 / DSM 1251)</name>
    <name type="common">Thiomicrospira denitrificans (strain ATCC 33889 / DSM 1251)</name>
    <dbReference type="NCBI Taxonomy" id="326298"/>
    <lineage>
        <taxon>Bacteria</taxon>
        <taxon>Pseudomonadati</taxon>
        <taxon>Campylobacterota</taxon>
        <taxon>Epsilonproteobacteria</taxon>
        <taxon>Campylobacterales</taxon>
        <taxon>Sulfurimonadaceae</taxon>
        <taxon>Sulfurimonas</taxon>
    </lineage>
</organism>
<name>Q30PT6_SULDN</name>
<dbReference type="eggNOG" id="COG5573">
    <property type="taxonomic scope" value="Bacteria"/>
</dbReference>
<keyword evidence="3" id="KW-1185">Reference proteome</keyword>
<dbReference type="Proteomes" id="UP000002714">
    <property type="component" value="Chromosome"/>
</dbReference>
<dbReference type="InterPro" id="IPR002716">
    <property type="entry name" value="PIN_dom"/>
</dbReference>
<dbReference type="Gene3D" id="3.40.50.1010">
    <property type="entry name" value="5'-nuclease"/>
    <property type="match status" value="1"/>
</dbReference>
<protein>
    <submittedName>
        <fullName evidence="2">PilT protein-like protein</fullName>
    </submittedName>
</protein>